<organism evidence="2 3">
    <name type="scientific">Salinarimonas soli</name>
    <dbReference type="NCBI Taxonomy" id="1638099"/>
    <lineage>
        <taxon>Bacteria</taxon>
        <taxon>Pseudomonadati</taxon>
        <taxon>Pseudomonadota</taxon>
        <taxon>Alphaproteobacteria</taxon>
        <taxon>Hyphomicrobiales</taxon>
        <taxon>Salinarimonadaceae</taxon>
        <taxon>Salinarimonas</taxon>
    </lineage>
</organism>
<dbReference type="InterPro" id="IPR037914">
    <property type="entry name" value="SpoVT-AbrB_sf"/>
</dbReference>
<proteinExistence type="predicted"/>
<dbReference type="Pfam" id="PF04014">
    <property type="entry name" value="MazE_antitoxin"/>
    <property type="match status" value="1"/>
</dbReference>
<accession>A0A5B2VTC6</accession>
<sequence length="88" mass="9564">MARYQARTSQKGQATIPAEVRRKIGLEPGGVVEFVESDTGEVVVRAKKRGVAHLRGLFGPQPERLDVDDAIAEAVWEENGPGGKRPAR</sequence>
<dbReference type="GO" id="GO:0003677">
    <property type="term" value="F:DNA binding"/>
    <property type="evidence" value="ECO:0007669"/>
    <property type="project" value="UniProtKB-KW"/>
</dbReference>
<evidence type="ECO:0000313" key="2">
    <source>
        <dbReference type="EMBL" id="KAA2242275.1"/>
    </source>
</evidence>
<keyword evidence="3" id="KW-1185">Reference proteome</keyword>
<dbReference type="EMBL" id="VUOA01000006">
    <property type="protein sequence ID" value="KAA2242275.1"/>
    <property type="molecule type" value="Genomic_DNA"/>
</dbReference>
<keyword evidence="2" id="KW-0238">DNA-binding</keyword>
<name>A0A5B2VTC6_9HYPH</name>
<reference evidence="2 3" key="2">
    <citation type="submission" date="2019-09" db="EMBL/GenBank/DDBJ databases">
        <authorList>
            <person name="Jin C."/>
        </authorList>
    </citation>
    <scope>NUCLEOTIDE SEQUENCE [LARGE SCALE GENOMIC DNA]</scope>
    <source>
        <strain evidence="2 3">BN140002</strain>
    </source>
</reference>
<dbReference type="NCBIfam" id="TIGR01439">
    <property type="entry name" value="lp_hng_hel_AbrB"/>
    <property type="match status" value="1"/>
</dbReference>
<dbReference type="Gene3D" id="2.10.260.10">
    <property type="match status" value="1"/>
</dbReference>
<dbReference type="OrthoDB" id="9809003at2"/>
<dbReference type="SUPFAM" id="SSF89447">
    <property type="entry name" value="AbrB/MazE/MraZ-like"/>
    <property type="match status" value="1"/>
</dbReference>
<dbReference type="RefSeq" id="WP_149815546.1">
    <property type="nucleotide sequence ID" value="NZ_VUOA01000006.1"/>
</dbReference>
<gene>
    <name evidence="2" type="ORF">F0L46_03025</name>
</gene>
<dbReference type="InterPro" id="IPR007159">
    <property type="entry name" value="SpoVT-AbrB_dom"/>
</dbReference>
<dbReference type="SMART" id="SM00966">
    <property type="entry name" value="SpoVT_AbrB"/>
    <property type="match status" value="1"/>
</dbReference>
<comment type="caution">
    <text evidence="2">The sequence shown here is derived from an EMBL/GenBank/DDBJ whole genome shotgun (WGS) entry which is preliminary data.</text>
</comment>
<dbReference type="Proteomes" id="UP000323142">
    <property type="component" value="Unassembled WGS sequence"/>
</dbReference>
<protein>
    <submittedName>
        <fullName evidence="2">AbrB/MazE/SpoVT family DNA-binding domain-containing protein</fullName>
    </submittedName>
</protein>
<evidence type="ECO:0000259" key="1">
    <source>
        <dbReference type="SMART" id="SM00966"/>
    </source>
</evidence>
<reference evidence="2 3" key="1">
    <citation type="submission" date="2019-09" db="EMBL/GenBank/DDBJ databases">
        <title>Salinarimonas rosea gen. nov., sp. nov., a new member of the a-2 subgroup of the Proteobacteria.</title>
        <authorList>
            <person name="Liu J."/>
        </authorList>
    </citation>
    <scope>NUCLEOTIDE SEQUENCE [LARGE SCALE GENOMIC DNA]</scope>
    <source>
        <strain evidence="2 3">BN140002</strain>
    </source>
</reference>
<dbReference type="AlphaFoldDB" id="A0A5B2VTC6"/>
<evidence type="ECO:0000313" key="3">
    <source>
        <dbReference type="Proteomes" id="UP000323142"/>
    </source>
</evidence>
<feature type="domain" description="SpoVT-AbrB" evidence="1">
    <location>
        <begin position="6"/>
        <end position="52"/>
    </location>
</feature>